<organism evidence="2 3">
    <name type="scientific">Actinoplanes oblitus</name>
    <dbReference type="NCBI Taxonomy" id="3040509"/>
    <lineage>
        <taxon>Bacteria</taxon>
        <taxon>Bacillati</taxon>
        <taxon>Actinomycetota</taxon>
        <taxon>Actinomycetes</taxon>
        <taxon>Micromonosporales</taxon>
        <taxon>Micromonosporaceae</taxon>
        <taxon>Actinoplanes</taxon>
    </lineage>
</organism>
<evidence type="ECO:0000256" key="1">
    <source>
        <dbReference type="SAM" id="MobiDB-lite"/>
    </source>
</evidence>
<dbReference type="RefSeq" id="WP_284920418.1">
    <property type="nucleotide sequence ID" value="NZ_CP126980.1"/>
</dbReference>
<keyword evidence="3" id="KW-1185">Reference proteome</keyword>
<dbReference type="CDD" id="cd03801">
    <property type="entry name" value="GT4_PimA-like"/>
    <property type="match status" value="1"/>
</dbReference>
<protein>
    <submittedName>
        <fullName evidence="2">Glycosyltransferase family 4 protein</fullName>
        <ecNumber evidence="2">2.4.-.-</ecNumber>
    </submittedName>
</protein>
<dbReference type="EMBL" id="CP126980">
    <property type="protein sequence ID" value="WIM98980.1"/>
    <property type="molecule type" value="Genomic_DNA"/>
</dbReference>
<dbReference type="GO" id="GO:0016757">
    <property type="term" value="F:glycosyltransferase activity"/>
    <property type="evidence" value="ECO:0007669"/>
    <property type="project" value="UniProtKB-KW"/>
</dbReference>
<reference evidence="2 3" key="1">
    <citation type="submission" date="2023-06" db="EMBL/GenBank/DDBJ databases">
        <authorList>
            <person name="Yushchuk O."/>
            <person name="Binda E."/>
            <person name="Ruckert-Reed C."/>
            <person name="Fedorenko V."/>
            <person name="Kalinowski J."/>
            <person name="Marinelli F."/>
        </authorList>
    </citation>
    <scope>NUCLEOTIDE SEQUENCE [LARGE SCALE GENOMIC DNA]</scope>
    <source>
        <strain evidence="2 3">NRRL 3884</strain>
    </source>
</reference>
<dbReference type="InterPro" id="IPR050194">
    <property type="entry name" value="Glycosyltransferase_grp1"/>
</dbReference>
<dbReference type="Gene3D" id="3.40.50.2000">
    <property type="entry name" value="Glycogen Phosphorylase B"/>
    <property type="match status" value="3"/>
</dbReference>
<proteinExistence type="predicted"/>
<sequence length="388" mass="40369">MRPPLHVVLPAGVDDPAAPSGGNRYDREVLNRLPAAFAEITGAGPRPIAESTVPGAWPSPAPADRDHLARVLAGCPDGATVLLDGLVAGGVPEVLEPHAARLRLVILVHLPLSDETGLSPERAAGLRAMERRAVHLAAGVIATSSQAAAHVAAMHDRTGVHVAAPGVDLAEPAEPSPAGHRLLCVASLTHRKGQDLLIQALAQLGDLAWECTFVGAGTIPDHPEDGRIRFAGPLAGAELEAAYAGADLFVLPSRAETYGMVITEALAHGLPVVATAVGGVPEALGEVRDEMHGEAGSAVGEADWSHGETRSGGPRAAAGRERPAVPGSLVPPDDPDRLAAVLRTWLTDPDLRARWRARARARRATLTGWDDTARRLAVILDDIEKGTT</sequence>
<accession>A0ABY8WMA3</accession>
<keyword evidence="2" id="KW-0328">Glycosyltransferase</keyword>
<gene>
    <name evidence="2" type="ORF">ACTOB_002608</name>
</gene>
<name>A0ABY8WMA3_9ACTN</name>
<dbReference type="SUPFAM" id="SSF53756">
    <property type="entry name" value="UDP-Glycosyltransferase/glycogen phosphorylase"/>
    <property type="match status" value="1"/>
</dbReference>
<dbReference type="EC" id="2.4.-.-" evidence="2"/>
<dbReference type="PANTHER" id="PTHR45947:SF3">
    <property type="entry name" value="SULFOQUINOVOSYL TRANSFERASE SQD2"/>
    <property type="match status" value="1"/>
</dbReference>
<dbReference type="Proteomes" id="UP001240150">
    <property type="component" value="Chromosome"/>
</dbReference>
<evidence type="ECO:0000313" key="3">
    <source>
        <dbReference type="Proteomes" id="UP001240150"/>
    </source>
</evidence>
<feature type="region of interest" description="Disordered" evidence="1">
    <location>
        <begin position="291"/>
        <end position="333"/>
    </location>
</feature>
<keyword evidence="2" id="KW-0808">Transferase</keyword>
<dbReference type="PANTHER" id="PTHR45947">
    <property type="entry name" value="SULFOQUINOVOSYL TRANSFERASE SQD2"/>
    <property type="match status" value="1"/>
</dbReference>
<dbReference type="Pfam" id="PF13692">
    <property type="entry name" value="Glyco_trans_1_4"/>
    <property type="match status" value="1"/>
</dbReference>
<evidence type="ECO:0000313" key="2">
    <source>
        <dbReference type="EMBL" id="WIM98980.1"/>
    </source>
</evidence>